<evidence type="ECO:0000256" key="1">
    <source>
        <dbReference type="RuleBase" id="RU003860"/>
    </source>
</evidence>
<dbReference type="Pfam" id="PF01722">
    <property type="entry name" value="BolA"/>
    <property type="match status" value="1"/>
</dbReference>
<accession>A0AAN8Z1Q8</accession>
<name>A0AAN8Z1Q8_9MAGN</name>
<comment type="similarity">
    <text evidence="1">Belongs to the BolA/IbaG family.</text>
</comment>
<dbReference type="EMBL" id="JBAMMX010000020">
    <property type="protein sequence ID" value="KAK6921346.1"/>
    <property type="molecule type" value="Genomic_DNA"/>
</dbReference>
<organism evidence="2 3">
    <name type="scientific">Dillenia turbinata</name>
    <dbReference type="NCBI Taxonomy" id="194707"/>
    <lineage>
        <taxon>Eukaryota</taxon>
        <taxon>Viridiplantae</taxon>
        <taxon>Streptophyta</taxon>
        <taxon>Embryophyta</taxon>
        <taxon>Tracheophyta</taxon>
        <taxon>Spermatophyta</taxon>
        <taxon>Magnoliopsida</taxon>
        <taxon>eudicotyledons</taxon>
        <taxon>Gunneridae</taxon>
        <taxon>Pentapetalae</taxon>
        <taxon>Dilleniales</taxon>
        <taxon>Dilleniaceae</taxon>
        <taxon>Dillenia</taxon>
    </lineage>
</organism>
<dbReference type="PIRSF" id="PIRSF003113">
    <property type="entry name" value="BolA"/>
    <property type="match status" value="1"/>
</dbReference>
<dbReference type="Gene3D" id="3.30.300.90">
    <property type="entry name" value="BolA-like"/>
    <property type="match status" value="1"/>
</dbReference>
<reference evidence="2 3" key="1">
    <citation type="submission" date="2023-12" db="EMBL/GenBank/DDBJ databases">
        <title>A high-quality genome assembly for Dillenia turbinata (Dilleniales).</title>
        <authorList>
            <person name="Chanderbali A."/>
        </authorList>
    </citation>
    <scope>NUCLEOTIDE SEQUENCE [LARGE SCALE GENOMIC DNA]</scope>
    <source>
        <strain evidence="2">LSX21</strain>
        <tissue evidence="2">Leaf</tissue>
    </source>
</reference>
<dbReference type="InterPro" id="IPR002634">
    <property type="entry name" value="BolA"/>
</dbReference>
<proteinExistence type="inferred from homology"/>
<evidence type="ECO:0000313" key="3">
    <source>
        <dbReference type="Proteomes" id="UP001370490"/>
    </source>
</evidence>
<dbReference type="PANTHER" id="PTHR46230">
    <property type="match status" value="1"/>
</dbReference>
<dbReference type="InterPro" id="IPR036065">
    <property type="entry name" value="BolA-like_sf"/>
</dbReference>
<dbReference type="SUPFAM" id="SSF82657">
    <property type="entry name" value="BolA-like"/>
    <property type="match status" value="1"/>
</dbReference>
<comment type="caution">
    <text evidence="2">The sequence shown here is derived from an EMBL/GenBank/DDBJ whole genome shotgun (WGS) entry which is preliminary data.</text>
</comment>
<sequence>MSSGRAASTLLAMRASRIKQQLQTALEAADVSFQHAGRVAVRSSGADEIHFNVKIVSCKFDGQTLVKRHRMVHDLLSDGFNSGLYALPICRQDSPRI</sequence>
<gene>
    <name evidence="2" type="ORF">RJ641_015024</name>
</gene>
<dbReference type="PANTHER" id="PTHR46230:SF6">
    <property type="entry name" value="PROTEIN BOLA1, CHLOROPLASTIC"/>
    <property type="match status" value="1"/>
</dbReference>
<protein>
    <submittedName>
        <fullName evidence="2">BolA protein</fullName>
    </submittedName>
</protein>
<dbReference type="AlphaFoldDB" id="A0AAN8Z1Q8"/>
<evidence type="ECO:0000313" key="2">
    <source>
        <dbReference type="EMBL" id="KAK6921346.1"/>
    </source>
</evidence>
<dbReference type="Proteomes" id="UP001370490">
    <property type="component" value="Unassembled WGS sequence"/>
</dbReference>
<dbReference type="GO" id="GO:0016226">
    <property type="term" value="P:iron-sulfur cluster assembly"/>
    <property type="evidence" value="ECO:0007669"/>
    <property type="project" value="TreeGrafter"/>
</dbReference>
<dbReference type="GO" id="GO:0009507">
    <property type="term" value="C:chloroplast"/>
    <property type="evidence" value="ECO:0007669"/>
    <property type="project" value="TreeGrafter"/>
</dbReference>
<keyword evidence="3" id="KW-1185">Reference proteome</keyword>